<reference evidence="2" key="1">
    <citation type="journal article" date="2021" name="Open Biol.">
        <title>Shared evolutionary footprints suggest mitochondrial oxidative damage underlies multiple complex I losses in fungi.</title>
        <authorList>
            <person name="Schikora-Tamarit M.A."/>
            <person name="Marcet-Houben M."/>
            <person name="Nosek J."/>
            <person name="Gabaldon T."/>
        </authorList>
    </citation>
    <scope>NUCLEOTIDE SEQUENCE</scope>
    <source>
        <strain evidence="2">CBS2887</strain>
    </source>
</reference>
<dbReference type="Proteomes" id="UP000774326">
    <property type="component" value="Unassembled WGS sequence"/>
</dbReference>
<keyword evidence="3" id="KW-1185">Reference proteome</keyword>
<dbReference type="AlphaFoldDB" id="A0A9P8PK60"/>
<organism evidence="2 3">
    <name type="scientific">Wickerhamomyces pijperi</name>
    <name type="common">Yeast</name>
    <name type="synonym">Pichia pijperi</name>
    <dbReference type="NCBI Taxonomy" id="599730"/>
    <lineage>
        <taxon>Eukaryota</taxon>
        <taxon>Fungi</taxon>
        <taxon>Dikarya</taxon>
        <taxon>Ascomycota</taxon>
        <taxon>Saccharomycotina</taxon>
        <taxon>Saccharomycetes</taxon>
        <taxon>Phaffomycetales</taxon>
        <taxon>Wickerhamomycetaceae</taxon>
        <taxon>Wickerhamomyces</taxon>
    </lineage>
</organism>
<protein>
    <submittedName>
        <fullName evidence="2">Uncharacterized protein</fullName>
    </submittedName>
</protein>
<evidence type="ECO:0000313" key="3">
    <source>
        <dbReference type="Proteomes" id="UP000774326"/>
    </source>
</evidence>
<proteinExistence type="predicted"/>
<name>A0A9P8PK60_WICPI</name>
<comment type="caution">
    <text evidence="2">The sequence shown here is derived from an EMBL/GenBank/DDBJ whole genome shotgun (WGS) entry which is preliminary data.</text>
</comment>
<accession>A0A9P8PK60</accession>
<sequence>MYNIDSLRGSNRVLQSPVLAQIFNDSGVGFIINPSVEDIRSQLVVKFAILSLIKSAIIPILVWSGGTEEWPPAVVNPISKFTLPFSPIEGKATALSLLIISIEDPPSSKMAKKESGPYLSKTTLDSSPAPLTPPISSSNPKEMTIVRLAESNGDPISSVEIVGIFTAPDNFFNESTRNVSEWKMYSSVELSRRKDLGLSVSPRGQILLRFKSSCWMLGEIIECGSVVIQLV</sequence>
<gene>
    <name evidence="2" type="ORF">WICPIJ_009724</name>
</gene>
<dbReference type="EMBL" id="JAEUBG010005612">
    <property type="protein sequence ID" value="KAH3673607.1"/>
    <property type="molecule type" value="Genomic_DNA"/>
</dbReference>
<feature type="region of interest" description="Disordered" evidence="1">
    <location>
        <begin position="107"/>
        <end position="139"/>
    </location>
</feature>
<evidence type="ECO:0000256" key="1">
    <source>
        <dbReference type="SAM" id="MobiDB-lite"/>
    </source>
</evidence>
<evidence type="ECO:0000313" key="2">
    <source>
        <dbReference type="EMBL" id="KAH3673607.1"/>
    </source>
</evidence>
<reference evidence="2" key="2">
    <citation type="submission" date="2021-01" db="EMBL/GenBank/DDBJ databases">
        <authorList>
            <person name="Schikora-Tamarit M.A."/>
        </authorList>
    </citation>
    <scope>NUCLEOTIDE SEQUENCE</scope>
    <source>
        <strain evidence="2">CBS2887</strain>
    </source>
</reference>